<organism evidence="1 2">
    <name type="scientific">Diploptera punctata</name>
    <name type="common">Pacific beetle cockroach</name>
    <dbReference type="NCBI Taxonomy" id="6984"/>
    <lineage>
        <taxon>Eukaryota</taxon>
        <taxon>Metazoa</taxon>
        <taxon>Ecdysozoa</taxon>
        <taxon>Arthropoda</taxon>
        <taxon>Hexapoda</taxon>
        <taxon>Insecta</taxon>
        <taxon>Pterygota</taxon>
        <taxon>Neoptera</taxon>
        <taxon>Polyneoptera</taxon>
        <taxon>Dictyoptera</taxon>
        <taxon>Blattodea</taxon>
        <taxon>Blaberoidea</taxon>
        <taxon>Blaberidae</taxon>
        <taxon>Diplopterinae</taxon>
        <taxon>Diploptera</taxon>
    </lineage>
</organism>
<comment type="caution">
    <text evidence="1">The sequence shown here is derived from an EMBL/GenBank/DDBJ whole genome shotgun (WGS) entry which is preliminary data.</text>
</comment>
<name>A0AAD8EH18_DIPPU</name>
<dbReference type="EMBL" id="JASPKZ010004955">
    <property type="protein sequence ID" value="KAJ9589272.1"/>
    <property type="molecule type" value="Genomic_DNA"/>
</dbReference>
<feature type="non-terminal residue" evidence="1">
    <location>
        <position position="58"/>
    </location>
</feature>
<evidence type="ECO:0000313" key="1">
    <source>
        <dbReference type="EMBL" id="KAJ9589272.1"/>
    </source>
</evidence>
<evidence type="ECO:0000313" key="2">
    <source>
        <dbReference type="Proteomes" id="UP001233999"/>
    </source>
</evidence>
<dbReference type="Proteomes" id="UP001233999">
    <property type="component" value="Unassembled WGS sequence"/>
</dbReference>
<reference evidence="1" key="1">
    <citation type="journal article" date="2023" name="IScience">
        <title>Live-bearing cockroach genome reveals convergent evolutionary mechanisms linked to viviparity in insects and beyond.</title>
        <authorList>
            <person name="Fouks B."/>
            <person name="Harrison M.C."/>
            <person name="Mikhailova A.A."/>
            <person name="Marchal E."/>
            <person name="English S."/>
            <person name="Carruthers M."/>
            <person name="Jennings E.C."/>
            <person name="Chiamaka E.L."/>
            <person name="Frigard R.A."/>
            <person name="Pippel M."/>
            <person name="Attardo G.M."/>
            <person name="Benoit J.B."/>
            <person name="Bornberg-Bauer E."/>
            <person name="Tobe S.S."/>
        </authorList>
    </citation>
    <scope>NUCLEOTIDE SEQUENCE</scope>
    <source>
        <strain evidence="1">Stay&amp;Tobe</strain>
    </source>
</reference>
<feature type="non-terminal residue" evidence="1">
    <location>
        <position position="1"/>
    </location>
</feature>
<keyword evidence="2" id="KW-1185">Reference proteome</keyword>
<reference evidence="1" key="2">
    <citation type="submission" date="2023-05" db="EMBL/GenBank/DDBJ databases">
        <authorList>
            <person name="Fouks B."/>
        </authorList>
    </citation>
    <scope>NUCLEOTIDE SEQUENCE</scope>
    <source>
        <strain evidence="1">Stay&amp;Tobe</strain>
        <tissue evidence="1">Testes</tissue>
    </source>
</reference>
<sequence length="58" mass="6231">FSHILSHHRTGDPCLVSPGCPTTLRMASPLFPPVRISMTSSLISMSPTVFAYCPKSGI</sequence>
<accession>A0AAD8EH18</accession>
<proteinExistence type="predicted"/>
<dbReference type="AlphaFoldDB" id="A0AAD8EH18"/>
<gene>
    <name evidence="1" type="ORF">L9F63_017517</name>
</gene>
<protein>
    <submittedName>
        <fullName evidence="1">Uncharacterized protein</fullName>
    </submittedName>
</protein>